<evidence type="ECO:0000313" key="17">
    <source>
        <dbReference type="Proteomes" id="UP000334340"/>
    </source>
</evidence>
<evidence type="ECO:0000256" key="6">
    <source>
        <dbReference type="ARBA" id="ARBA00022642"/>
    </source>
</evidence>
<dbReference type="InterPro" id="IPR036068">
    <property type="entry name" value="Nicotinate_pribotase-like_C"/>
</dbReference>
<evidence type="ECO:0000256" key="10">
    <source>
        <dbReference type="ARBA" id="ARBA00047445"/>
    </source>
</evidence>
<evidence type="ECO:0000256" key="5">
    <source>
        <dbReference type="ARBA" id="ARBA00011944"/>
    </source>
</evidence>
<dbReference type="Gene3D" id="3.90.1170.20">
    <property type="entry name" value="Quinolinate phosphoribosyl transferase, N-terminal domain"/>
    <property type="match status" value="1"/>
</dbReference>
<evidence type="ECO:0000256" key="13">
    <source>
        <dbReference type="PIRSR" id="PIRSR006250-1"/>
    </source>
</evidence>
<dbReference type="PIRSF" id="PIRSF006250">
    <property type="entry name" value="NadC_ModD"/>
    <property type="match status" value="1"/>
</dbReference>
<comment type="similarity">
    <text evidence="3 12">Belongs to the NadC/ModD family.</text>
</comment>
<dbReference type="InterPro" id="IPR037128">
    <property type="entry name" value="Quinolinate_PRibosylTase_N_sf"/>
</dbReference>
<dbReference type="InterPro" id="IPR013785">
    <property type="entry name" value="Aldolase_TIM"/>
</dbReference>
<evidence type="ECO:0000256" key="4">
    <source>
        <dbReference type="ARBA" id="ARBA00011218"/>
    </source>
</evidence>
<accession>A0A564ZP41</accession>
<comment type="function">
    <text evidence="1">Involved in the catabolism of quinolinic acid (QA).</text>
</comment>
<dbReference type="Proteomes" id="UP000334340">
    <property type="component" value="Unassembled WGS sequence"/>
</dbReference>
<dbReference type="PANTHER" id="PTHR32179:SF3">
    <property type="entry name" value="NICOTINATE-NUCLEOTIDE PYROPHOSPHORYLASE [CARBOXYLATING]"/>
    <property type="match status" value="1"/>
</dbReference>
<feature type="binding site" evidence="13">
    <location>
        <position position="198"/>
    </location>
    <ligand>
        <name>substrate</name>
    </ligand>
</feature>
<evidence type="ECO:0000256" key="8">
    <source>
        <dbReference type="ARBA" id="ARBA00022679"/>
    </source>
</evidence>
<feature type="binding site" evidence="13">
    <location>
        <position position="168"/>
    </location>
    <ligand>
        <name>substrate</name>
    </ligand>
</feature>
<dbReference type="FunFam" id="3.20.20.70:FF:000030">
    <property type="entry name" value="Nicotinate-nucleotide pyrophosphorylase, carboxylating"/>
    <property type="match status" value="1"/>
</dbReference>
<dbReference type="InterPro" id="IPR022412">
    <property type="entry name" value="Quinolinate_PRibosylTrfase_N"/>
</dbReference>
<keyword evidence="6" id="KW-0662">Pyridine nucleotide biosynthesis</keyword>
<evidence type="ECO:0000256" key="2">
    <source>
        <dbReference type="ARBA" id="ARBA00004893"/>
    </source>
</evidence>
<keyword evidence="17" id="KW-1185">Reference proteome</keyword>
<dbReference type="Gene3D" id="3.20.20.70">
    <property type="entry name" value="Aldolase class I"/>
    <property type="match status" value="1"/>
</dbReference>
<evidence type="ECO:0000259" key="15">
    <source>
        <dbReference type="Pfam" id="PF02749"/>
    </source>
</evidence>
<feature type="binding site" evidence="13">
    <location>
        <position position="101"/>
    </location>
    <ligand>
        <name>substrate</name>
    </ligand>
</feature>
<dbReference type="InterPro" id="IPR004393">
    <property type="entry name" value="NadC"/>
</dbReference>
<feature type="domain" description="Quinolinate phosphoribosyl transferase C-terminal" evidence="14">
    <location>
        <begin position="113"/>
        <end position="283"/>
    </location>
</feature>
<dbReference type="CDD" id="cd01572">
    <property type="entry name" value="QPRTase"/>
    <property type="match status" value="1"/>
</dbReference>
<feature type="binding site" evidence="13">
    <location>
        <position position="158"/>
    </location>
    <ligand>
        <name>substrate</name>
    </ligand>
</feature>
<dbReference type="InterPro" id="IPR027277">
    <property type="entry name" value="NadC/ModD"/>
</dbReference>
<evidence type="ECO:0000256" key="12">
    <source>
        <dbReference type="PIRNR" id="PIRNR006250"/>
    </source>
</evidence>
<dbReference type="Pfam" id="PF01729">
    <property type="entry name" value="QRPTase_C"/>
    <property type="match status" value="1"/>
</dbReference>
<gene>
    <name evidence="16" type="ORF">MELA_02825</name>
</gene>
<feature type="domain" description="Quinolinate phosphoribosyl transferase N-terminal" evidence="15">
    <location>
        <begin position="26"/>
        <end position="111"/>
    </location>
</feature>
<dbReference type="InterPro" id="IPR002638">
    <property type="entry name" value="Quinolinate_PRibosylTrfase_C"/>
</dbReference>
<proteinExistence type="inferred from homology"/>
<reference evidence="16 17" key="1">
    <citation type="submission" date="2019-07" db="EMBL/GenBank/DDBJ databases">
        <authorList>
            <person name="Cremers G."/>
        </authorList>
    </citation>
    <scope>NUCLEOTIDE SEQUENCE [LARGE SCALE GENOMIC DNA]</scope>
</reference>
<comment type="catalytic activity">
    <reaction evidence="10">
        <text>nicotinate beta-D-ribonucleotide + CO2 + diphosphate = quinolinate + 5-phospho-alpha-D-ribose 1-diphosphate + 2 H(+)</text>
        <dbReference type="Rhea" id="RHEA:12733"/>
        <dbReference type="ChEBI" id="CHEBI:15378"/>
        <dbReference type="ChEBI" id="CHEBI:16526"/>
        <dbReference type="ChEBI" id="CHEBI:29959"/>
        <dbReference type="ChEBI" id="CHEBI:33019"/>
        <dbReference type="ChEBI" id="CHEBI:57502"/>
        <dbReference type="ChEBI" id="CHEBI:58017"/>
        <dbReference type="EC" id="2.4.2.19"/>
    </reaction>
</comment>
<dbReference type="UniPathway" id="UPA00253">
    <property type="reaction ID" value="UER00331"/>
</dbReference>
<organism evidence="16 17">
    <name type="scientific">Candidatus Methylomirabilis lanthanidiphila</name>
    <dbReference type="NCBI Taxonomy" id="2211376"/>
    <lineage>
        <taxon>Bacteria</taxon>
        <taxon>Candidatus Methylomirabilota</taxon>
        <taxon>Candidatus Methylomirabilia</taxon>
        <taxon>Candidatus Methylomirabilales</taxon>
        <taxon>Candidatus Methylomirabilaceae</taxon>
        <taxon>Candidatus Methylomirabilis</taxon>
    </lineage>
</organism>
<feature type="binding site" evidence="13">
    <location>
        <position position="219"/>
    </location>
    <ligand>
        <name>substrate</name>
    </ligand>
</feature>
<evidence type="ECO:0000256" key="1">
    <source>
        <dbReference type="ARBA" id="ARBA00003237"/>
    </source>
</evidence>
<dbReference type="FunFam" id="3.90.1170.20:FF:000001">
    <property type="entry name" value="Nicotinate-nucleotide diphosphorylase (Carboxylating)"/>
    <property type="match status" value="1"/>
</dbReference>
<dbReference type="EMBL" id="CABIKM010000055">
    <property type="protein sequence ID" value="VUZ86422.1"/>
    <property type="molecule type" value="Genomic_DNA"/>
</dbReference>
<dbReference type="GO" id="GO:0005737">
    <property type="term" value="C:cytoplasm"/>
    <property type="evidence" value="ECO:0007669"/>
    <property type="project" value="TreeGrafter"/>
</dbReference>
<dbReference type="EC" id="2.4.2.19" evidence="5"/>
<evidence type="ECO:0000256" key="11">
    <source>
        <dbReference type="ARBA" id="ARBA00069173"/>
    </source>
</evidence>
<dbReference type="NCBIfam" id="TIGR00078">
    <property type="entry name" value="nadC"/>
    <property type="match status" value="1"/>
</dbReference>
<protein>
    <recommendedName>
        <fullName evidence="11">Probable nicotinate-nucleotide pyrophosphorylase [carboxylating]</fullName>
        <ecNumber evidence="5">2.4.2.19</ecNumber>
    </recommendedName>
    <alternativeName>
        <fullName evidence="9">Quinolinate phosphoribosyltransferase [decarboxylating]</fullName>
    </alternativeName>
</protein>
<dbReference type="SUPFAM" id="SSF54675">
    <property type="entry name" value="Nicotinate/Quinolinate PRTase N-terminal domain-like"/>
    <property type="match status" value="1"/>
</dbReference>
<evidence type="ECO:0000256" key="9">
    <source>
        <dbReference type="ARBA" id="ARBA00033102"/>
    </source>
</evidence>
<feature type="binding site" evidence="13">
    <location>
        <begin position="134"/>
        <end position="136"/>
    </location>
    <ligand>
        <name>substrate</name>
    </ligand>
</feature>
<sequence>MPLSLVRISRQEALKRFLEEDIGRGDVTTLAIVPPDQQAIGHFVAKAPLILAGIELVVETLAIMDEGIVVENRHRDGDELHEGQRAASVRGQARALLTGERVATNLLQRLCGIATLTRRFVEAVRGTQAKILDTRKTTPGLRVFEKYAVTVGGGINHRFGLDDAILIKDNHIRLAGGISAAIETARQHESRSHRFEVEVATLEELQAALRYDLDAVLLDNMNPEMVRQAVACVRAHEHGNKIVIEASGGMTLDNVRAFAEAGVDWISIGALTHTAPAVDMSFKIYPA</sequence>
<dbReference type="GO" id="GO:0009435">
    <property type="term" value="P:NAD+ biosynthetic process"/>
    <property type="evidence" value="ECO:0007669"/>
    <property type="project" value="UniProtKB-UniPathway"/>
</dbReference>
<dbReference type="GO" id="GO:0004514">
    <property type="term" value="F:nicotinate-nucleotide diphosphorylase (carboxylating) activity"/>
    <property type="evidence" value="ECO:0007669"/>
    <property type="project" value="UniProtKB-EC"/>
</dbReference>
<evidence type="ECO:0000313" key="16">
    <source>
        <dbReference type="EMBL" id="VUZ86422.1"/>
    </source>
</evidence>
<dbReference type="PANTHER" id="PTHR32179">
    <property type="entry name" value="NICOTINATE-NUCLEOTIDE PYROPHOSPHORYLASE [CARBOXYLATING]"/>
    <property type="match status" value="1"/>
</dbReference>
<evidence type="ECO:0000256" key="3">
    <source>
        <dbReference type="ARBA" id="ARBA00009400"/>
    </source>
</evidence>
<feature type="binding site" evidence="13">
    <location>
        <begin position="268"/>
        <end position="270"/>
    </location>
    <ligand>
        <name>substrate</name>
    </ligand>
</feature>
<comment type="pathway">
    <text evidence="2">Cofactor biosynthesis; NAD(+) biosynthesis; nicotinate D-ribonucleotide from quinolinate: step 1/1.</text>
</comment>
<evidence type="ECO:0000256" key="7">
    <source>
        <dbReference type="ARBA" id="ARBA00022676"/>
    </source>
</evidence>
<keyword evidence="8 12" id="KW-0808">Transferase</keyword>
<dbReference type="Pfam" id="PF02749">
    <property type="entry name" value="QRPTase_N"/>
    <property type="match status" value="1"/>
</dbReference>
<feature type="binding site" evidence="13">
    <location>
        <begin position="247"/>
        <end position="249"/>
    </location>
    <ligand>
        <name>substrate</name>
    </ligand>
</feature>
<comment type="subunit">
    <text evidence="4">Hexamer formed by 3 homodimers.</text>
</comment>
<dbReference type="GO" id="GO:0034213">
    <property type="term" value="P:quinolinate catabolic process"/>
    <property type="evidence" value="ECO:0007669"/>
    <property type="project" value="TreeGrafter"/>
</dbReference>
<keyword evidence="7 12" id="KW-0328">Glycosyltransferase</keyword>
<evidence type="ECO:0000259" key="14">
    <source>
        <dbReference type="Pfam" id="PF01729"/>
    </source>
</evidence>
<dbReference type="SUPFAM" id="SSF51690">
    <property type="entry name" value="Nicotinate/Quinolinate PRTase C-terminal domain-like"/>
    <property type="match status" value="1"/>
</dbReference>
<dbReference type="AlphaFoldDB" id="A0A564ZP41"/>
<name>A0A564ZP41_9BACT</name>